<protein>
    <recommendedName>
        <fullName evidence="7">Protein kinase domain-containing protein</fullName>
    </recommendedName>
</protein>
<feature type="compositionally biased region" description="Gly residues" evidence="6">
    <location>
        <begin position="894"/>
        <end position="904"/>
    </location>
</feature>
<evidence type="ECO:0000256" key="3">
    <source>
        <dbReference type="ARBA" id="ARBA00022777"/>
    </source>
</evidence>
<dbReference type="Proteomes" id="UP000002630">
    <property type="component" value="Unassembled WGS sequence"/>
</dbReference>
<feature type="compositionally biased region" description="Basic and acidic residues" evidence="6">
    <location>
        <begin position="785"/>
        <end position="808"/>
    </location>
</feature>
<feature type="domain" description="Protein kinase" evidence="7">
    <location>
        <begin position="1167"/>
        <end position="1426"/>
    </location>
</feature>
<accession>D7FLA7</accession>
<feature type="region of interest" description="Disordered" evidence="6">
    <location>
        <begin position="83"/>
        <end position="102"/>
    </location>
</feature>
<feature type="compositionally biased region" description="Basic and acidic residues" evidence="6">
    <location>
        <begin position="982"/>
        <end position="991"/>
    </location>
</feature>
<dbReference type="eggNOG" id="KOG0198">
    <property type="taxonomic scope" value="Eukaryota"/>
</dbReference>
<feature type="compositionally biased region" description="Polar residues" evidence="6">
    <location>
        <begin position="826"/>
        <end position="841"/>
    </location>
</feature>
<feature type="region of interest" description="Disordered" evidence="6">
    <location>
        <begin position="1121"/>
        <end position="1141"/>
    </location>
</feature>
<feature type="region of interest" description="Disordered" evidence="6">
    <location>
        <begin position="695"/>
        <end position="1059"/>
    </location>
</feature>
<feature type="region of interest" description="Disordered" evidence="6">
    <location>
        <begin position="350"/>
        <end position="488"/>
    </location>
</feature>
<feature type="compositionally biased region" description="Polar residues" evidence="6">
    <location>
        <begin position="551"/>
        <end position="571"/>
    </location>
</feature>
<organism evidence="8 9">
    <name type="scientific">Ectocarpus siliculosus</name>
    <name type="common">Brown alga</name>
    <name type="synonym">Conferva siliculosa</name>
    <dbReference type="NCBI Taxonomy" id="2880"/>
    <lineage>
        <taxon>Eukaryota</taxon>
        <taxon>Sar</taxon>
        <taxon>Stramenopiles</taxon>
        <taxon>Ochrophyta</taxon>
        <taxon>PX clade</taxon>
        <taxon>Phaeophyceae</taxon>
        <taxon>Ectocarpales</taxon>
        <taxon>Ectocarpaceae</taxon>
        <taxon>Ectocarpus</taxon>
    </lineage>
</organism>
<dbReference type="InterPro" id="IPR008271">
    <property type="entry name" value="Ser/Thr_kinase_AS"/>
</dbReference>
<keyword evidence="2 5" id="KW-0547">Nucleotide-binding</keyword>
<evidence type="ECO:0000256" key="2">
    <source>
        <dbReference type="ARBA" id="ARBA00022741"/>
    </source>
</evidence>
<dbReference type="PANTHER" id="PTHR48016">
    <property type="entry name" value="MAP KINASE KINASE KINASE SSK2-RELATED-RELATED"/>
    <property type="match status" value="1"/>
</dbReference>
<proteinExistence type="predicted"/>
<feature type="compositionally biased region" description="Low complexity" evidence="6">
    <location>
        <begin position="949"/>
        <end position="964"/>
    </location>
</feature>
<reference evidence="8 9" key="1">
    <citation type="journal article" date="2010" name="Nature">
        <title>The Ectocarpus genome and the independent evolution of multicellularity in brown algae.</title>
        <authorList>
            <person name="Cock J.M."/>
            <person name="Sterck L."/>
            <person name="Rouze P."/>
            <person name="Scornet D."/>
            <person name="Allen A.E."/>
            <person name="Amoutzias G."/>
            <person name="Anthouard V."/>
            <person name="Artiguenave F."/>
            <person name="Aury J.M."/>
            <person name="Badger J.H."/>
            <person name="Beszteri B."/>
            <person name="Billiau K."/>
            <person name="Bonnet E."/>
            <person name="Bothwell J.H."/>
            <person name="Bowler C."/>
            <person name="Boyen C."/>
            <person name="Brownlee C."/>
            <person name="Carrano C.J."/>
            <person name="Charrier B."/>
            <person name="Cho G.Y."/>
            <person name="Coelho S.M."/>
            <person name="Collen J."/>
            <person name="Corre E."/>
            <person name="Da Silva C."/>
            <person name="Delage L."/>
            <person name="Delaroque N."/>
            <person name="Dittami S.M."/>
            <person name="Doulbeau S."/>
            <person name="Elias M."/>
            <person name="Farnham G."/>
            <person name="Gachon C.M."/>
            <person name="Gschloessl B."/>
            <person name="Heesch S."/>
            <person name="Jabbari K."/>
            <person name="Jubin C."/>
            <person name="Kawai H."/>
            <person name="Kimura K."/>
            <person name="Kloareg B."/>
            <person name="Kupper F.C."/>
            <person name="Lang D."/>
            <person name="Le Bail A."/>
            <person name="Leblanc C."/>
            <person name="Lerouge P."/>
            <person name="Lohr M."/>
            <person name="Lopez P.J."/>
            <person name="Martens C."/>
            <person name="Maumus F."/>
            <person name="Michel G."/>
            <person name="Miranda-Saavedra D."/>
            <person name="Morales J."/>
            <person name="Moreau H."/>
            <person name="Motomura T."/>
            <person name="Nagasato C."/>
            <person name="Napoli C.A."/>
            <person name="Nelson D.R."/>
            <person name="Nyvall-Collen P."/>
            <person name="Peters A.F."/>
            <person name="Pommier C."/>
            <person name="Potin P."/>
            <person name="Poulain J."/>
            <person name="Quesneville H."/>
            <person name="Read B."/>
            <person name="Rensing S.A."/>
            <person name="Ritter A."/>
            <person name="Rousvoal S."/>
            <person name="Samanta M."/>
            <person name="Samson G."/>
            <person name="Schroeder D.C."/>
            <person name="Segurens B."/>
            <person name="Strittmatter M."/>
            <person name="Tonon T."/>
            <person name="Tregear J.W."/>
            <person name="Valentin K."/>
            <person name="von Dassow P."/>
            <person name="Yamagishi T."/>
            <person name="Van de Peer Y."/>
            <person name="Wincker P."/>
        </authorList>
    </citation>
    <scope>NUCLEOTIDE SEQUENCE [LARGE SCALE GENOMIC DNA]</scope>
    <source>
        <strain evidence="9">Ec32 / CCAP1310/4</strain>
    </source>
</reference>
<feature type="compositionally biased region" description="Polar residues" evidence="6">
    <location>
        <begin position="379"/>
        <end position="418"/>
    </location>
</feature>
<name>D7FLA7_ECTSI</name>
<dbReference type="InterPro" id="IPR050538">
    <property type="entry name" value="MAP_kinase_kinase_kinase"/>
</dbReference>
<evidence type="ECO:0000256" key="4">
    <source>
        <dbReference type="ARBA" id="ARBA00022840"/>
    </source>
</evidence>
<evidence type="ECO:0000259" key="7">
    <source>
        <dbReference type="PROSITE" id="PS50011"/>
    </source>
</evidence>
<dbReference type="Pfam" id="PF00069">
    <property type="entry name" value="Pkinase"/>
    <property type="match status" value="1"/>
</dbReference>
<dbReference type="InterPro" id="IPR011009">
    <property type="entry name" value="Kinase-like_dom_sf"/>
</dbReference>
<sequence length="1454" mass="150871">MATLASSPPAAITPAGSEIPASWSPSPKRTPAHHPLKPIHATATTPSTTAAAAAAAVARLSVSPSSSSASGFSHKLRRRLLDAPEASDKSSSGSHGVGRVRSGSEEAAVAAATIAATVSSGDAMGFGDGAIKKSGLLRRCMSLVDEIPPSSRGGQSPGLGLQSDQQGSQGAGTASRKPATAPGVDILRSTSWGPACNASIEPPRGIVGVSGQHRRPAIPSPNNRGIASSRSDAGEHGHGSSNATGGLPSSKGLKPPPVISGPAPATLGLMSASPTRSSSFCGSDGGLRISPLQRSGSICSVSDADPDDEAYAASFFLCGSLGSDGALHSSPPLLCCSPPVVGALDDIVHADGKSKGSGGVRGRRRTRGVEGGGVRKTKQSPPQGRGQTVDSAPTSPEQKQPTNDASSSADTPNLQRENSYFEKKAPAPLHLRPSPSRRKTSGQRPEGQEQPGTKARSRQKSNDCARCERLAATPGLPDEVFPSPTASSVSSCAKLSSVLDRRLHTKPHIAASAVVGSHQHYHQQTEQAHHHALSPVPTVRGAGKPAGRTLTVDQPISPENSGGYSIADQTTPKLGTCSSRLLVEHRDFRHARNDISAQDGGQQAGAAGSESGEGPRLPVSSSPGAGGLAVAADQENSLLVRRNDSILKSLVTGCSLDPAVGFRENAGVYYEFGLWKKKGKSKKAPSMSPRLAAIPAEAGGRGAEAGLPPPPLKGRPLNIGSSIPFSPLAANDAFPPDRARTDSDGVQPGGQRAGGLCDRRPSSSPSNLTLVAPLPGFAKLPPRRPQVETKADRPHPPSGGGRRDERRSAKPGHRNSSDSAAAGLPPTSTELQRSRSSTSLCLGSPPASSKMLAPPAPSPRQSPRQSPRAARAGIRPCAEAAAAAAALSSDDMVGGEGVRGGGGDSTRRGGRGRLRGLKASPPLNSSRFPLASHAVGSGEEELPGGSNGVSGTSSGSSGSHSSNCRGGGVIPPPLVLGARQPLDPRADKNALTDKLPNRSALPRQGRKVSANAPWSIPSEGQDGQNLHLLRGLEGPGEMEGGDTSAERRESPLAESAEVEADTDMRGAAAIAGSGDADNCATSVLMFSGVGQDVDIPIPIPPPTEELSESLTVEVSADFSADLSEDSDSGSGVWRHGGPDDGEDSQWAADNGCHTCVSRHPHPHAIHWKRGEQIGMGSFGKVFKGLNESTGELFAVKQISLRHGLRDEINTLEAEIDLMKDLDHRHIVRYCGTDRGTRHLYIFLEYVPGGSIASMLQQFGVFREDLVRRFMHQILLGTRYLHDKGIIHRDIKGANVLVTEQGIAKLADFGCSKQFQGVTTPSFDDSLRTMRGSVPWMAPEMAKQTGHGRSADVWSVGATMIEMYTARYPWPPFSNNMAAIYHVATATAPPAFPENISSEATDFLSKCLIIDPDARLKANELLQHPFLLVAEAELEASFGQGPGGFGLGDGTAELS</sequence>
<feature type="region of interest" description="Disordered" evidence="6">
    <location>
        <begin position="146"/>
        <end position="275"/>
    </location>
</feature>
<dbReference type="PROSITE" id="PS50011">
    <property type="entry name" value="PROTEIN_KINASE_DOM"/>
    <property type="match status" value="1"/>
</dbReference>
<keyword evidence="1" id="KW-0808">Transferase</keyword>
<dbReference type="PANTHER" id="PTHR48016:SF56">
    <property type="entry name" value="MAPKK KINASE"/>
    <property type="match status" value="1"/>
</dbReference>
<feature type="region of interest" description="Disordered" evidence="6">
    <location>
        <begin position="1"/>
        <end position="48"/>
    </location>
</feature>
<gene>
    <name evidence="8" type="ORF">Esi_0156_0051</name>
</gene>
<dbReference type="SMART" id="SM00220">
    <property type="entry name" value="S_TKc"/>
    <property type="match status" value="1"/>
</dbReference>
<dbReference type="OrthoDB" id="266718at2759"/>
<dbReference type="InParanoid" id="D7FLA7"/>
<feature type="compositionally biased region" description="Low complexity" evidence="6">
    <location>
        <begin position="90"/>
        <end position="102"/>
    </location>
</feature>
<keyword evidence="9" id="KW-1185">Reference proteome</keyword>
<feature type="region of interest" description="Disordered" evidence="6">
    <location>
        <begin position="593"/>
        <end position="628"/>
    </location>
</feature>
<feature type="binding site" evidence="5">
    <location>
        <position position="1196"/>
    </location>
    <ligand>
        <name>ATP</name>
        <dbReference type="ChEBI" id="CHEBI:30616"/>
    </ligand>
</feature>
<feature type="region of interest" description="Disordered" evidence="6">
    <location>
        <begin position="523"/>
        <end position="571"/>
    </location>
</feature>
<feature type="compositionally biased region" description="Polar residues" evidence="6">
    <location>
        <begin position="220"/>
        <end position="231"/>
    </location>
</feature>
<feature type="compositionally biased region" description="Low complexity" evidence="6">
    <location>
        <begin position="596"/>
        <end position="614"/>
    </location>
</feature>
<evidence type="ECO:0000256" key="6">
    <source>
        <dbReference type="SAM" id="MobiDB-lite"/>
    </source>
</evidence>
<dbReference type="CDD" id="cd06606">
    <property type="entry name" value="STKc_MAPKKK"/>
    <property type="match status" value="1"/>
</dbReference>
<dbReference type="PROSITE" id="PS00108">
    <property type="entry name" value="PROTEIN_KINASE_ST"/>
    <property type="match status" value="1"/>
</dbReference>
<feature type="compositionally biased region" description="Low complexity" evidence="6">
    <location>
        <begin position="149"/>
        <end position="176"/>
    </location>
</feature>
<evidence type="ECO:0000313" key="8">
    <source>
        <dbReference type="EMBL" id="CBJ29678.1"/>
    </source>
</evidence>
<dbReference type="SUPFAM" id="SSF56112">
    <property type="entry name" value="Protein kinase-like (PK-like)"/>
    <property type="match status" value="1"/>
</dbReference>
<dbReference type="EMBL" id="FN649760">
    <property type="protein sequence ID" value="CBJ29678.1"/>
    <property type="molecule type" value="Genomic_DNA"/>
</dbReference>
<feature type="compositionally biased region" description="Basic and acidic residues" evidence="6">
    <location>
        <begin position="460"/>
        <end position="469"/>
    </location>
</feature>
<evidence type="ECO:0000313" key="9">
    <source>
        <dbReference type="Proteomes" id="UP000002630"/>
    </source>
</evidence>
<dbReference type="GO" id="GO:0005524">
    <property type="term" value="F:ATP binding"/>
    <property type="evidence" value="ECO:0007669"/>
    <property type="project" value="UniProtKB-UniRule"/>
</dbReference>
<dbReference type="Gene3D" id="1.10.510.10">
    <property type="entry name" value="Transferase(Phosphotransferase) domain 1"/>
    <property type="match status" value="1"/>
</dbReference>
<dbReference type="STRING" id="2880.D7FLA7"/>
<evidence type="ECO:0000256" key="1">
    <source>
        <dbReference type="ARBA" id="ARBA00022679"/>
    </source>
</evidence>
<feature type="compositionally biased region" description="Low complexity" evidence="6">
    <location>
        <begin position="861"/>
        <end position="886"/>
    </location>
</feature>
<dbReference type="PROSITE" id="PS00107">
    <property type="entry name" value="PROTEIN_KINASE_ATP"/>
    <property type="match status" value="1"/>
</dbReference>
<evidence type="ECO:0000256" key="5">
    <source>
        <dbReference type="PROSITE-ProRule" id="PRU10141"/>
    </source>
</evidence>
<dbReference type="InterPro" id="IPR017441">
    <property type="entry name" value="Protein_kinase_ATP_BS"/>
</dbReference>
<dbReference type="GO" id="GO:0004672">
    <property type="term" value="F:protein kinase activity"/>
    <property type="evidence" value="ECO:0007669"/>
    <property type="project" value="InterPro"/>
</dbReference>
<keyword evidence="4 5" id="KW-0067">ATP-binding</keyword>
<dbReference type="InterPro" id="IPR000719">
    <property type="entry name" value="Prot_kinase_dom"/>
</dbReference>
<keyword evidence="3" id="KW-0418">Kinase</keyword>